<gene>
    <name evidence="2" type="ORF">LECACI_7A000080</name>
</gene>
<evidence type="ECO:0000256" key="1">
    <source>
        <dbReference type="SAM" id="MobiDB-lite"/>
    </source>
</evidence>
<dbReference type="Proteomes" id="UP001296104">
    <property type="component" value="Unassembled WGS sequence"/>
</dbReference>
<keyword evidence="3" id="KW-1185">Reference proteome</keyword>
<protein>
    <submittedName>
        <fullName evidence="2">Uncharacterized protein</fullName>
    </submittedName>
</protein>
<organism evidence="2 3">
    <name type="scientific">Lecanosticta acicola</name>
    <dbReference type="NCBI Taxonomy" id="111012"/>
    <lineage>
        <taxon>Eukaryota</taxon>
        <taxon>Fungi</taxon>
        <taxon>Dikarya</taxon>
        <taxon>Ascomycota</taxon>
        <taxon>Pezizomycotina</taxon>
        <taxon>Dothideomycetes</taxon>
        <taxon>Dothideomycetidae</taxon>
        <taxon>Mycosphaerellales</taxon>
        <taxon>Mycosphaerellaceae</taxon>
        <taxon>Lecanosticta</taxon>
    </lineage>
</organism>
<feature type="region of interest" description="Disordered" evidence="1">
    <location>
        <begin position="1"/>
        <end position="101"/>
    </location>
</feature>
<comment type="caution">
    <text evidence="2">The sequence shown here is derived from an EMBL/GenBank/DDBJ whole genome shotgun (WGS) entry which is preliminary data.</text>
</comment>
<feature type="compositionally biased region" description="Low complexity" evidence="1">
    <location>
        <begin position="13"/>
        <end position="27"/>
    </location>
</feature>
<proteinExistence type="predicted"/>
<dbReference type="AlphaFoldDB" id="A0AAI8W1N4"/>
<accession>A0AAI8W1N4</accession>
<reference evidence="2" key="1">
    <citation type="submission" date="2023-11" db="EMBL/GenBank/DDBJ databases">
        <authorList>
            <person name="Alioto T."/>
            <person name="Alioto T."/>
            <person name="Gomez Garrido J."/>
        </authorList>
    </citation>
    <scope>NUCLEOTIDE SEQUENCE</scope>
</reference>
<sequence length="367" mass="39763">MPPVGFRKIADMSRSSSIYSDQSSQPEQKPPQPDHLNASTNGSTNGNESRAASFTPSFMSAHASKSSETLSHGRLPSNPITIPQKPPRRPVGANAEQVSPRPSPGALLILTSGALHPSTLFYLEMLLRRQNLSSIAFTASNAQESALKQLKMDVYALLGKMGKEVGVTIHTKAEWTQAEIESVVQEATKSGTALQGIMCSLELDEDGTAAADFLALETDQLQHSWKQSVAFLHAATRATVPQLLSRCQPGNRSANGISSRTPQGPFFLVTGFTPYTSASHIVRSACDSLILQLERSTKAKGLTVGYAEEMLIPEPVPEAPKVADQDQFSVSDRQSIPLEDQIFTPSESPTKLWNMWALQNDIGYVED</sequence>
<dbReference type="EMBL" id="CAVMBE010000001">
    <property type="protein sequence ID" value="CAK3741465.1"/>
    <property type="molecule type" value="Genomic_DNA"/>
</dbReference>
<evidence type="ECO:0000313" key="2">
    <source>
        <dbReference type="EMBL" id="CAK3741465.1"/>
    </source>
</evidence>
<name>A0AAI8W1N4_9PEZI</name>
<evidence type="ECO:0000313" key="3">
    <source>
        <dbReference type="Proteomes" id="UP001296104"/>
    </source>
</evidence>
<feature type="compositionally biased region" description="Polar residues" evidence="1">
    <location>
        <begin position="37"/>
        <end position="70"/>
    </location>
</feature>